<dbReference type="PANTHER" id="PTHR11439:SF461">
    <property type="entry name" value="OS10G0432200 PROTEIN"/>
    <property type="match status" value="1"/>
</dbReference>
<gene>
    <name evidence="3" type="ORF">RJ639_020388</name>
</gene>
<dbReference type="PANTHER" id="PTHR11439">
    <property type="entry name" value="GAG-POL-RELATED RETROTRANSPOSON"/>
    <property type="match status" value="1"/>
</dbReference>
<dbReference type="SUPFAM" id="SSF56672">
    <property type="entry name" value="DNA/RNA polymerases"/>
    <property type="match status" value="1"/>
</dbReference>
<comment type="caution">
    <text evidence="3">The sequence shown here is derived from an EMBL/GenBank/DDBJ whole genome shotgun (WGS) entry which is preliminary data.</text>
</comment>
<organism evidence="3 4">
    <name type="scientific">Escallonia herrerae</name>
    <dbReference type="NCBI Taxonomy" id="1293975"/>
    <lineage>
        <taxon>Eukaryota</taxon>
        <taxon>Viridiplantae</taxon>
        <taxon>Streptophyta</taxon>
        <taxon>Embryophyta</taxon>
        <taxon>Tracheophyta</taxon>
        <taxon>Spermatophyta</taxon>
        <taxon>Magnoliopsida</taxon>
        <taxon>eudicotyledons</taxon>
        <taxon>Gunneridae</taxon>
        <taxon>Pentapetalae</taxon>
        <taxon>asterids</taxon>
        <taxon>campanulids</taxon>
        <taxon>Escalloniales</taxon>
        <taxon>Escalloniaceae</taxon>
        <taxon>Escallonia</taxon>
    </lineage>
</organism>
<evidence type="ECO:0000313" key="4">
    <source>
        <dbReference type="Proteomes" id="UP001188597"/>
    </source>
</evidence>
<reference evidence="3" key="1">
    <citation type="submission" date="2022-12" db="EMBL/GenBank/DDBJ databases">
        <title>Draft genome assemblies for two species of Escallonia (Escalloniales).</title>
        <authorList>
            <person name="Chanderbali A."/>
            <person name="Dervinis C."/>
            <person name="Anghel I."/>
            <person name="Soltis D."/>
            <person name="Soltis P."/>
            <person name="Zapata F."/>
        </authorList>
    </citation>
    <scope>NUCLEOTIDE SEQUENCE</scope>
    <source>
        <strain evidence="3">UCBG64.0493</strain>
        <tissue evidence="3">Leaf</tissue>
    </source>
</reference>
<dbReference type="Pfam" id="PF07727">
    <property type="entry name" value="RVT_2"/>
    <property type="match status" value="1"/>
</dbReference>
<dbReference type="AlphaFoldDB" id="A0AA88V4H9"/>
<sequence>MPHLPHPNLLLLMRRGTDTRFSLFPVQPDQRNPKNKNSVLGYTSPRSMSQSSTVVTDTAASVVSSSFTYNIEITTDELAFVSNNGLSQTGVSSPKSSPNVWFSKFNSVLTQLGFTSSAYDSTLFCRQSDSSLILTLLYVDDMIITGFVLSGIHTLNISLSQHFEMKDLGDLRYFLGLEVTSHHTGYFLSHIKCASDLFMTAPSTIHLAGVLQSLRYVQGTLSHGLHYPSASSLQLIAFSDVDWGCDISCQSSLNYSQSAIQITRNDVFHERTKHIEIDCHDTRTHLTHGILELILVFSYDQFADGFTKSFSAKNFLHFISKLNLVSGQPP</sequence>
<dbReference type="EMBL" id="JAVXUP010002876">
    <property type="protein sequence ID" value="KAK3000968.1"/>
    <property type="molecule type" value="Genomic_DNA"/>
</dbReference>
<accession>A0AA88V4H9</accession>
<feature type="compositionally biased region" description="Polar residues" evidence="1">
    <location>
        <begin position="35"/>
        <end position="45"/>
    </location>
</feature>
<evidence type="ECO:0000256" key="1">
    <source>
        <dbReference type="SAM" id="MobiDB-lite"/>
    </source>
</evidence>
<name>A0AA88V4H9_9ASTE</name>
<dbReference type="CDD" id="cd09272">
    <property type="entry name" value="RNase_HI_RT_Ty1"/>
    <property type="match status" value="1"/>
</dbReference>
<dbReference type="InterPro" id="IPR013103">
    <property type="entry name" value="RVT_2"/>
</dbReference>
<proteinExistence type="predicted"/>
<dbReference type="Proteomes" id="UP001188597">
    <property type="component" value="Unassembled WGS sequence"/>
</dbReference>
<keyword evidence="4" id="KW-1185">Reference proteome</keyword>
<evidence type="ECO:0000313" key="3">
    <source>
        <dbReference type="EMBL" id="KAK3000968.1"/>
    </source>
</evidence>
<dbReference type="InterPro" id="IPR043502">
    <property type="entry name" value="DNA/RNA_pol_sf"/>
</dbReference>
<feature type="domain" description="Reverse transcriptase Ty1/copia-type" evidence="2">
    <location>
        <begin position="95"/>
        <end position="195"/>
    </location>
</feature>
<evidence type="ECO:0000259" key="2">
    <source>
        <dbReference type="Pfam" id="PF07727"/>
    </source>
</evidence>
<feature type="region of interest" description="Disordered" evidence="1">
    <location>
        <begin position="24"/>
        <end position="45"/>
    </location>
</feature>
<protein>
    <recommendedName>
        <fullName evidence="2">Reverse transcriptase Ty1/copia-type domain-containing protein</fullName>
    </recommendedName>
</protein>